<comment type="caution">
    <text evidence="1">The sequence shown here is derived from an EMBL/GenBank/DDBJ whole genome shotgun (WGS) entry which is preliminary data.</text>
</comment>
<gene>
    <name evidence="1" type="ORF">MJO28_010680</name>
</gene>
<evidence type="ECO:0000313" key="1">
    <source>
        <dbReference type="EMBL" id="KAI7944985.1"/>
    </source>
</evidence>
<name>A0ACC0E557_9BASI</name>
<protein>
    <submittedName>
        <fullName evidence="1">Uncharacterized protein</fullName>
    </submittedName>
</protein>
<reference evidence="2" key="1">
    <citation type="journal article" date="2018" name="BMC Genomics">
        <title>Genomic insights into host adaptation between the wheat stripe rust pathogen (Puccinia striiformis f. sp. tritici) and the barley stripe rust pathogen (Puccinia striiformis f. sp. hordei).</title>
        <authorList>
            <person name="Xia C."/>
            <person name="Wang M."/>
            <person name="Yin C."/>
            <person name="Cornejo O.E."/>
            <person name="Hulbert S.H."/>
            <person name="Chen X."/>
        </authorList>
    </citation>
    <scope>NUCLEOTIDE SEQUENCE [LARGE SCALE GENOMIC DNA]</scope>
    <source>
        <strain evidence="2">93-210</strain>
    </source>
</reference>
<dbReference type="EMBL" id="CM045874">
    <property type="protein sequence ID" value="KAI7944985.1"/>
    <property type="molecule type" value="Genomic_DNA"/>
</dbReference>
<sequence length="589" mass="67299">MKEGKLLMDKEEEWLDSEGNLIDGVLLMDKICLLPSPSGTKVLALKSTEIKTFLQILEFCFQLAATEEKKASENKRVKNIQAPKNRPNNVDKSKKPASKAADKPVRPKPVHAKPATKAEESKKQKQKEETSTTSKISNASHAEKVKVLDWHHKNRKNQLKTAVHFADIYPHWKIKQPLISKWLKDEESIQSKDIPKSNPSSKQIRSEKWKDFARLARIPLDKWLTLSSGWLDSFKARHQIRAYRRHGKAAGVDIDSVESEVKRVNDLTSKFELKNIFNMDETGLFFSMPPDTGLAFTRAHGQKESSAFHWKSTTTTLFPEEDASDYNYQYAFNAKAWMMGDILQNWLRTWNAKLREEKRHILLLLDNFSGHQVPEDGMSNIQVEFFSPNLTSHVQPLDVGIIKYFKSYFRKKAISQTITLFSEDAQEIPVKELFQINQLTAMKMAKKAWESVSESTIQNCWGKTGITQQNLEGCAEKVKKTIGEAKLLLEIQLNTLEAIGAVLPVNRMSIKNLLDPEDQNKPEELPVVCLTKKKMVAIISEALSYLHNNDNPDANELSTLLKKYQQNILTEIHFHGRQANIVDYFKAAQ</sequence>
<keyword evidence="2" id="KW-1185">Reference proteome</keyword>
<reference evidence="1 2" key="3">
    <citation type="journal article" date="2022" name="Microbiol. Spectr.">
        <title>Folding features and dynamics of 3D genome architecture in plant fungal pathogens.</title>
        <authorList>
            <person name="Xia C."/>
        </authorList>
    </citation>
    <scope>NUCLEOTIDE SEQUENCE [LARGE SCALE GENOMIC DNA]</scope>
    <source>
        <strain evidence="1 2">93-210</strain>
    </source>
</reference>
<proteinExistence type="predicted"/>
<organism evidence="1 2">
    <name type="scientific">Puccinia striiformis f. sp. tritici</name>
    <dbReference type="NCBI Taxonomy" id="168172"/>
    <lineage>
        <taxon>Eukaryota</taxon>
        <taxon>Fungi</taxon>
        <taxon>Dikarya</taxon>
        <taxon>Basidiomycota</taxon>
        <taxon>Pucciniomycotina</taxon>
        <taxon>Pucciniomycetes</taxon>
        <taxon>Pucciniales</taxon>
        <taxon>Pucciniaceae</taxon>
        <taxon>Puccinia</taxon>
    </lineage>
</organism>
<reference evidence="2" key="2">
    <citation type="journal article" date="2018" name="Mol. Plant Microbe Interact.">
        <title>Genome sequence resources for the wheat stripe rust pathogen (Puccinia striiformis f. sp. tritici) and the barley stripe rust pathogen (Puccinia striiformis f. sp. hordei).</title>
        <authorList>
            <person name="Xia C."/>
            <person name="Wang M."/>
            <person name="Yin C."/>
            <person name="Cornejo O.E."/>
            <person name="Hulbert S.H."/>
            <person name="Chen X."/>
        </authorList>
    </citation>
    <scope>NUCLEOTIDE SEQUENCE [LARGE SCALE GENOMIC DNA]</scope>
    <source>
        <strain evidence="2">93-210</strain>
    </source>
</reference>
<dbReference type="Proteomes" id="UP001060170">
    <property type="component" value="Chromosome 10"/>
</dbReference>
<accession>A0ACC0E557</accession>
<evidence type="ECO:0000313" key="2">
    <source>
        <dbReference type="Proteomes" id="UP001060170"/>
    </source>
</evidence>